<evidence type="ECO:0000256" key="6">
    <source>
        <dbReference type="ARBA" id="ARBA00023136"/>
    </source>
</evidence>
<gene>
    <name evidence="9" type="ORF">DAERI_040225</name>
</gene>
<keyword evidence="3" id="KW-1003">Cell membrane</keyword>
<feature type="transmembrane region" description="Helical" evidence="7">
    <location>
        <begin position="29"/>
        <end position="53"/>
    </location>
</feature>
<dbReference type="GO" id="GO:0055085">
    <property type="term" value="P:transmembrane transport"/>
    <property type="evidence" value="ECO:0007669"/>
    <property type="project" value="InterPro"/>
</dbReference>
<dbReference type="Gene3D" id="1.10.3720.10">
    <property type="entry name" value="MetI-like"/>
    <property type="match status" value="1"/>
</dbReference>
<evidence type="ECO:0000256" key="1">
    <source>
        <dbReference type="ARBA" id="ARBA00004651"/>
    </source>
</evidence>
<keyword evidence="2 7" id="KW-0813">Transport</keyword>
<dbReference type="PANTHER" id="PTHR43005">
    <property type="entry name" value="BLR7065 PROTEIN"/>
    <property type="match status" value="1"/>
</dbReference>
<evidence type="ECO:0000256" key="5">
    <source>
        <dbReference type="ARBA" id="ARBA00022989"/>
    </source>
</evidence>
<evidence type="ECO:0000256" key="3">
    <source>
        <dbReference type="ARBA" id="ARBA00022475"/>
    </source>
</evidence>
<evidence type="ECO:0000256" key="7">
    <source>
        <dbReference type="RuleBase" id="RU363032"/>
    </source>
</evidence>
<feature type="transmembrane region" description="Helical" evidence="7">
    <location>
        <begin position="84"/>
        <end position="111"/>
    </location>
</feature>
<evidence type="ECO:0000313" key="10">
    <source>
        <dbReference type="Proteomes" id="UP000236569"/>
    </source>
</evidence>
<feature type="domain" description="ABC transmembrane type-1" evidence="8">
    <location>
        <begin position="85"/>
        <end position="296"/>
    </location>
</feature>
<reference evidence="10" key="1">
    <citation type="submission" date="2018-01" db="EMBL/GenBank/DDBJ databases">
        <title>Draft Genome Sequence of the Radioresistant Bacterium Deinococcus aerius TR0125, Isolated from the Higher Atmosphere above Japan.</title>
        <authorList>
            <person name="Satoh K."/>
            <person name="Arai H."/>
            <person name="Sanzen T."/>
            <person name="Kawaguchi Y."/>
            <person name="Hayashi H."/>
            <person name="Yokobori S."/>
            <person name="Yamagishi A."/>
            <person name="Oono Y."/>
            <person name="Narumi I."/>
        </authorList>
    </citation>
    <scope>NUCLEOTIDE SEQUENCE [LARGE SCALE GENOMIC DNA]</scope>
    <source>
        <strain evidence="10">TR0125</strain>
    </source>
</reference>
<comment type="caution">
    <text evidence="9">The sequence shown here is derived from an EMBL/GenBank/DDBJ whole genome shotgun (WGS) entry which is preliminary data.</text>
</comment>
<evidence type="ECO:0000256" key="2">
    <source>
        <dbReference type="ARBA" id="ARBA00022448"/>
    </source>
</evidence>
<evidence type="ECO:0000259" key="8">
    <source>
        <dbReference type="PROSITE" id="PS50928"/>
    </source>
</evidence>
<comment type="similarity">
    <text evidence="7">Belongs to the binding-protein-dependent transport system permease family.</text>
</comment>
<keyword evidence="4 7" id="KW-0812">Transmembrane</keyword>
<keyword evidence="10" id="KW-1185">Reference proteome</keyword>
<dbReference type="InterPro" id="IPR035906">
    <property type="entry name" value="MetI-like_sf"/>
</dbReference>
<feature type="transmembrane region" description="Helical" evidence="7">
    <location>
        <begin position="275"/>
        <end position="297"/>
    </location>
</feature>
<dbReference type="AlphaFoldDB" id="A0A2I9DXI9"/>
<keyword evidence="6 7" id="KW-0472">Membrane</keyword>
<dbReference type="InterPro" id="IPR000515">
    <property type="entry name" value="MetI-like"/>
</dbReference>
<dbReference type="Proteomes" id="UP000236569">
    <property type="component" value="Unassembled WGS sequence"/>
</dbReference>
<evidence type="ECO:0000256" key="4">
    <source>
        <dbReference type="ARBA" id="ARBA00022692"/>
    </source>
</evidence>
<feature type="transmembrane region" description="Helical" evidence="7">
    <location>
        <begin position="171"/>
        <end position="191"/>
    </location>
</feature>
<proteinExistence type="inferred from homology"/>
<keyword evidence="5 7" id="KW-1133">Transmembrane helix</keyword>
<feature type="transmembrane region" description="Helical" evidence="7">
    <location>
        <begin position="118"/>
        <end position="139"/>
    </location>
</feature>
<name>A0A2I9DXI9_9DEIO</name>
<dbReference type="EMBL" id="BFAG01000004">
    <property type="protein sequence ID" value="GBF05465.1"/>
    <property type="molecule type" value="Genomic_DNA"/>
</dbReference>
<dbReference type="OrthoDB" id="9783714at2"/>
<dbReference type="Pfam" id="PF00528">
    <property type="entry name" value="BPD_transp_1"/>
    <property type="match status" value="1"/>
</dbReference>
<dbReference type="PROSITE" id="PS50928">
    <property type="entry name" value="ABC_TM1"/>
    <property type="match status" value="1"/>
</dbReference>
<dbReference type="SUPFAM" id="SSF161098">
    <property type="entry name" value="MetI-like"/>
    <property type="match status" value="1"/>
</dbReference>
<dbReference type="GO" id="GO:0005886">
    <property type="term" value="C:plasma membrane"/>
    <property type="evidence" value="ECO:0007669"/>
    <property type="project" value="UniProtKB-SubCell"/>
</dbReference>
<comment type="subcellular location">
    <subcellularLocation>
        <location evidence="1 7">Cell membrane</location>
        <topology evidence="1 7">Multi-pass membrane protein</topology>
    </subcellularLocation>
</comment>
<protein>
    <submittedName>
        <fullName evidence="9">Binding-protein-dependent transport system inner membrane protein</fullName>
    </submittedName>
</protein>
<organism evidence="9 10">
    <name type="scientific">Deinococcus aerius</name>
    <dbReference type="NCBI Taxonomy" id="200253"/>
    <lineage>
        <taxon>Bacteria</taxon>
        <taxon>Thermotogati</taxon>
        <taxon>Deinococcota</taxon>
        <taxon>Deinococci</taxon>
        <taxon>Deinococcales</taxon>
        <taxon>Deinococcaceae</taxon>
        <taxon>Deinococcus</taxon>
    </lineage>
</organism>
<sequence>MTTAQSLPTTTTRVPPAPKRGIRLTPAALIWPAMLYLILTTQVPFFMTVYYSFFRYNLVDPTSRPFIGLENYQNLLTDPQNLRILLNTVVLAGGTLILTLIIGGALALLLNRNFLGRALLRTLLISSFLVMPIVTAVIWKNMLLSPTSGLFAWVSQSFGQAPVDWLGQHPMLSVIMMITWEWTPFAALILLTGLQSLPDDQIEAARLDGASPWQEFQHIVLPHWMQAIQVVVLMETIALLQVYGEIYGSTSGGPGIATTNLPYFIYQKAFAEYNIGLASAAGVLTVIFTNILAVYLLRLISRTTASNRGG</sequence>
<dbReference type="CDD" id="cd06261">
    <property type="entry name" value="TM_PBP2"/>
    <property type="match status" value="1"/>
</dbReference>
<dbReference type="PANTHER" id="PTHR43005:SF2">
    <property type="entry name" value="INTEGRAL MEMBRANE SUGAR TRANSPORT PROTEIN"/>
    <property type="match status" value="1"/>
</dbReference>
<evidence type="ECO:0000313" key="9">
    <source>
        <dbReference type="EMBL" id="GBF05465.1"/>
    </source>
</evidence>
<accession>A0A2I9DXI9</accession>
<dbReference type="RefSeq" id="WP_103128883.1">
    <property type="nucleotide sequence ID" value="NZ_BFAG01000004.1"/>
</dbReference>